<dbReference type="InterPro" id="IPR001736">
    <property type="entry name" value="PLipase_D/transphosphatidylase"/>
</dbReference>
<comment type="caution">
    <text evidence="4">The sequence shown here is derived from an EMBL/GenBank/DDBJ whole genome shotgun (WGS) entry which is preliminary data.</text>
</comment>
<organism evidence="4">
    <name type="scientific">Prosthecochloris aestuarii</name>
    <dbReference type="NCBI Taxonomy" id="1102"/>
    <lineage>
        <taxon>Bacteria</taxon>
        <taxon>Pseudomonadati</taxon>
        <taxon>Chlorobiota</taxon>
        <taxon>Chlorobiia</taxon>
        <taxon>Chlorobiales</taxon>
        <taxon>Chlorobiaceae</taxon>
        <taxon>Prosthecochloris</taxon>
    </lineage>
</organism>
<dbReference type="GO" id="GO:0003677">
    <property type="term" value="F:DNA binding"/>
    <property type="evidence" value="ECO:0007669"/>
    <property type="project" value="InterPro"/>
</dbReference>
<dbReference type="CDD" id="cd18032">
    <property type="entry name" value="DEXHc_RE_I_III_res"/>
    <property type="match status" value="1"/>
</dbReference>
<proteinExistence type="predicted"/>
<dbReference type="Pfam" id="PF11907">
    <property type="entry name" value="DUF3427"/>
    <property type="match status" value="1"/>
</dbReference>
<dbReference type="Gene3D" id="3.40.50.300">
    <property type="entry name" value="P-loop containing nucleotide triphosphate hydrolases"/>
    <property type="match status" value="2"/>
</dbReference>
<dbReference type="CDD" id="cd09203">
    <property type="entry name" value="PLDc_N_DEXD_b1"/>
    <property type="match status" value="1"/>
</dbReference>
<dbReference type="Pfam" id="PF09565">
    <property type="entry name" value="RE_NgoFVII"/>
    <property type="match status" value="1"/>
</dbReference>
<dbReference type="SMART" id="SM00487">
    <property type="entry name" value="DEXDc"/>
    <property type="match status" value="1"/>
</dbReference>
<sequence length="1038" mass="116911">MHDFSAGLYDLLHTRSLHRRLDVAGLLDLAEWSSLDPDELQHRLAQPIAREVAVFVAEAVAGNAPDKLLDALQKVFRSPEVLVTLLQQLQPEKLDRLIAIKSRQPAGTSPLYPDTPLSVSALLTGSSRSPALRTQLIKELSSADRADWLVSFIKYSGIMPLMPALQEFTATPSPDGEPRLRIATTSYMGATDPKAIEALLALPHTEVRISYDTRRTRLHAKAYIFHRKTGFGSAYIGSANVSKAALDEGLEWTAKISQYETLHLWQHATATFEFHWEDPAEFIPCSRGDLDALRVAISAERQQKDTGDGVSFFDLRPYGYQQVILDDIQHEREAGKQKHLVIAATGTGKTMIAAFDYKEFAARRGCRPRLLYLVHREEILRQARASFRQVLRDGSFGEIVARGAEPSSYDHLFCTIQSWNSKRLDRLAADHFEYVVLDEAHHASAATYQRVISHLDPLTLLGLTATPERGDGQNIRNDFGGTFTHEIRLPEAIERALLVPFHYYGVPDLEGLDFSHVQWSGTGYDTSGLERLVARNAARARWVLGQLERYVADEKQIRALGFCVSVEHARFMADYASQNGMPAIALCADSSKEERSRGQRQLEAGELRIIFTVDLYNEGVDIPSVDTVLFLRPTESLTIFLQQLGRGLRLHDDKPHLTVLDFIARQNQKFSYARRFRGLTSRPELNVERQVADDMPYLPAGCMVHLERQAREHVLENIRNATARLRGATLMQELGYLQGSVKGGVNLQQIIDFLNLDSPDELYKRGLPYQLLDKAVGRELASLDGFDKSLSDGFRRLLLMDDTVLIADGLRMVDDGMVADPSTALLVHSVLWRNKKPGTGTLDEVQQYLQTHPALLHDLRELFAWLLTVRSPLPCHRIEAITGPLNLHASYSRTQVLHAIGLGSFERPKASREGVVHVPEKKLDIFFADINKSEADFSPTTMYEDYAISDCLFHWQSQSATSDVSSTGQRYINHQEQGYTPLLFIREHKRLENGLTAPYFFAGPLRYRRHEGSNPMSITWELEHQLPARALTWARRTA</sequence>
<dbReference type="InterPro" id="IPR052511">
    <property type="entry name" value="ATP-dep_Helicase"/>
</dbReference>
<dbReference type="InterPro" id="IPR019065">
    <property type="entry name" value="RE_NgoFVII_N"/>
</dbReference>
<dbReference type="SUPFAM" id="SSF56024">
    <property type="entry name" value="Phospholipase D/nuclease"/>
    <property type="match status" value="1"/>
</dbReference>
<feature type="domain" description="Helicase C-terminal" evidence="3">
    <location>
        <begin position="546"/>
        <end position="695"/>
    </location>
</feature>
<evidence type="ECO:0000259" key="1">
    <source>
        <dbReference type="PROSITE" id="PS50035"/>
    </source>
</evidence>
<dbReference type="EMBL" id="DSBW01000061">
    <property type="protein sequence ID" value="HED30586.1"/>
    <property type="molecule type" value="Genomic_DNA"/>
</dbReference>
<accession>A0A831SPI0</accession>
<dbReference type="AlphaFoldDB" id="A0A831SPI0"/>
<dbReference type="CDD" id="cd18799">
    <property type="entry name" value="SF2_C_EcoAI-like"/>
    <property type="match status" value="1"/>
</dbReference>
<evidence type="ECO:0000259" key="2">
    <source>
        <dbReference type="PROSITE" id="PS51192"/>
    </source>
</evidence>
<dbReference type="InterPro" id="IPR021835">
    <property type="entry name" value="DUF3427"/>
</dbReference>
<dbReference type="Gene3D" id="3.30.870.10">
    <property type="entry name" value="Endonuclease Chain A"/>
    <property type="match status" value="1"/>
</dbReference>
<dbReference type="PROSITE" id="PS50035">
    <property type="entry name" value="PLD"/>
    <property type="match status" value="1"/>
</dbReference>
<dbReference type="InterPro" id="IPR027417">
    <property type="entry name" value="P-loop_NTPase"/>
</dbReference>
<reference evidence="4" key="1">
    <citation type="journal article" date="2020" name="mSystems">
        <title>Genome- and Community-Level Interaction Insights into Carbon Utilization and Element Cycling Functions of Hydrothermarchaeota in Hydrothermal Sediment.</title>
        <authorList>
            <person name="Zhou Z."/>
            <person name="Liu Y."/>
            <person name="Xu W."/>
            <person name="Pan J."/>
            <person name="Luo Z.H."/>
            <person name="Li M."/>
        </authorList>
    </citation>
    <scope>NUCLEOTIDE SEQUENCE [LARGE SCALE GENOMIC DNA]</scope>
    <source>
        <strain evidence="4">SpSt-1181</strain>
    </source>
</reference>
<dbReference type="SUPFAM" id="SSF52540">
    <property type="entry name" value="P-loop containing nucleoside triphosphate hydrolases"/>
    <property type="match status" value="1"/>
</dbReference>
<dbReference type="InterPro" id="IPR014001">
    <property type="entry name" value="Helicase_ATP-bd"/>
</dbReference>
<dbReference type="SMART" id="SM00490">
    <property type="entry name" value="HELICc"/>
    <property type="match status" value="1"/>
</dbReference>
<dbReference type="Pfam" id="PF04851">
    <property type="entry name" value="ResIII"/>
    <property type="match status" value="1"/>
</dbReference>
<protein>
    <submittedName>
        <fullName evidence="4">DUF3427 domain-containing protein</fullName>
    </submittedName>
</protein>
<feature type="domain" description="PLD phosphodiesterase" evidence="1">
    <location>
        <begin position="214"/>
        <end position="245"/>
    </location>
</feature>
<dbReference type="InterPro" id="IPR006935">
    <property type="entry name" value="Helicase/UvrB_N"/>
</dbReference>
<dbReference type="GO" id="GO:0016887">
    <property type="term" value="F:ATP hydrolysis activity"/>
    <property type="evidence" value="ECO:0007669"/>
    <property type="project" value="TreeGrafter"/>
</dbReference>
<gene>
    <name evidence="4" type="ORF">ENN50_02615</name>
</gene>
<dbReference type="Pfam" id="PF00271">
    <property type="entry name" value="Helicase_C"/>
    <property type="match status" value="1"/>
</dbReference>
<feature type="domain" description="Helicase ATP-binding" evidence="2">
    <location>
        <begin position="330"/>
        <end position="485"/>
    </location>
</feature>
<dbReference type="PROSITE" id="PS51194">
    <property type="entry name" value="HELICASE_CTER"/>
    <property type="match status" value="1"/>
</dbReference>
<evidence type="ECO:0000259" key="3">
    <source>
        <dbReference type="PROSITE" id="PS51194"/>
    </source>
</evidence>
<dbReference type="PROSITE" id="PS51192">
    <property type="entry name" value="HELICASE_ATP_BIND_1"/>
    <property type="match status" value="1"/>
</dbReference>
<dbReference type="GO" id="GO:0005524">
    <property type="term" value="F:ATP binding"/>
    <property type="evidence" value="ECO:0007669"/>
    <property type="project" value="InterPro"/>
</dbReference>
<dbReference type="GO" id="GO:0006793">
    <property type="term" value="P:phosphorus metabolic process"/>
    <property type="evidence" value="ECO:0007669"/>
    <property type="project" value="UniProtKB-ARBA"/>
</dbReference>
<dbReference type="PANTHER" id="PTHR47962">
    <property type="entry name" value="ATP-DEPENDENT HELICASE LHR-RELATED-RELATED"/>
    <property type="match status" value="1"/>
</dbReference>
<dbReference type="PANTHER" id="PTHR47962:SF7">
    <property type="entry name" value="MITOCHONDRIAL ATP-DEPENDENT HELICASE IRC3-RELATED"/>
    <property type="match status" value="1"/>
</dbReference>
<dbReference type="Proteomes" id="UP000886335">
    <property type="component" value="Unassembled WGS sequence"/>
</dbReference>
<dbReference type="InterPro" id="IPR001650">
    <property type="entry name" value="Helicase_C-like"/>
</dbReference>
<evidence type="ECO:0000313" key="4">
    <source>
        <dbReference type="EMBL" id="HED30586.1"/>
    </source>
</evidence>
<name>A0A831SPI0_PROAE</name>